<dbReference type="Proteomes" id="UP000324748">
    <property type="component" value="Unassembled WGS sequence"/>
</dbReference>
<reference evidence="4 5" key="1">
    <citation type="submission" date="2019-05" db="EMBL/GenBank/DDBJ databases">
        <title>Emergence of the Ug99 lineage of the wheat stem rust pathogen through somatic hybridization.</title>
        <authorList>
            <person name="Li F."/>
            <person name="Upadhyaya N.M."/>
            <person name="Sperschneider J."/>
            <person name="Matny O."/>
            <person name="Nguyen-Phuc H."/>
            <person name="Mago R."/>
            <person name="Raley C."/>
            <person name="Miller M.E."/>
            <person name="Silverstein K.A.T."/>
            <person name="Henningsen E."/>
            <person name="Hirsch C.D."/>
            <person name="Visser B."/>
            <person name="Pretorius Z.A."/>
            <person name="Steffenson B.J."/>
            <person name="Schwessinger B."/>
            <person name="Dodds P.N."/>
            <person name="Figueroa M."/>
        </authorList>
    </citation>
    <scope>NUCLEOTIDE SEQUENCE [LARGE SCALE GENOMIC DNA]</scope>
    <source>
        <strain evidence="3">21-0</strain>
        <strain evidence="2 5">Ug99</strain>
    </source>
</reference>
<evidence type="ECO:0000313" key="2">
    <source>
        <dbReference type="EMBL" id="KAA1078609.1"/>
    </source>
</evidence>
<sequence length="92" mass="10663">MSMLIKHIELFRSGELFKCVVQQQEEAKTQLNLTAERLRLARETEENERIEKQKAIHVAAALKRAETAERVAKNAERKQVAKEAKFVESEKK</sequence>
<keyword evidence="2" id="KW-0067">ATP-binding</keyword>
<keyword evidence="2" id="KW-0547">Nucleotide-binding</keyword>
<evidence type="ECO:0000256" key="1">
    <source>
        <dbReference type="SAM" id="Coils"/>
    </source>
</evidence>
<dbReference type="GO" id="GO:0004386">
    <property type="term" value="F:helicase activity"/>
    <property type="evidence" value="ECO:0007669"/>
    <property type="project" value="UniProtKB-KW"/>
</dbReference>
<protein>
    <submittedName>
        <fullName evidence="2">ATP-dependent DNA helicase sgs1</fullName>
    </submittedName>
</protein>
<accession>A0A5B0MRW6</accession>
<feature type="coiled-coil region" evidence="1">
    <location>
        <begin position="21"/>
        <end position="85"/>
    </location>
</feature>
<organism evidence="2 5">
    <name type="scientific">Puccinia graminis f. sp. tritici</name>
    <dbReference type="NCBI Taxonomy" id="56615"/>
    <lineage>
        <taxon>Eukaryota</taxon>
        <taxon>Fungi</taxon>
        <taxon>Dikarya</taxon>
        <taxon>Basidiomycota</taxon>
        <taxon>Pucciniomycotina</taxon>
        <taxon>Pucciniomycetes</taxon>
        <taxon>Pucciniales</taxon>
        <taxon>Pucciniaceae</taxon>
        <taxon>Puccinia</taxon>
    </lineage>
</organism>
<keyword evidence="1" id="KW-0175">Coiled coil</keyword>
<evidence type="ECO:0000313" key="3">
    <source>
        <dbReference type="EMBL" id="KAA1084215.1"/>
    </source>
</evidence>
<gene>
    <name evidence="2" type="primary">SGS1_61</name>
    <name evidence="3" type="synonym">SGS1_67</name>
    <name evidence="3" type="ORF">PGT21_021290</name>
    <name evidence="2" type="ORF">PGTUg99_013505</name>
</gene>
<dbReference type="EMBL" id="VDEP01000449">
    <property type="protein sequence ID" value="KAA1078609.1"/>
    <property type="molecule type" value="Genomic_DNA"/>
</dbReference>
<dbReference type="Proteomes" id="UP000325313">
    <property type="component" value="Unassembled WGS sequence"/>
</dbReference>
<keyword evidence="2" id="KW-0347">Helicase</keyword>
<keyword evidence="2" id="KW-0378">Hydrolase</keyword>
<dbReference type="EMBL" id="VSWC01000118">
    <property type="protein sequence ID" value="KAA1084215.1"/>
    <property type="molecule type" value="Genomic_DNA"/>
</dbReference>
<evidence type="ECO:0000313" key="5">
    <source>
        <dbReference type="Proteomes" id="UP000325313"/>
    </source>
</evidence>
<comment type="caution">
    <text evidence="2">The sequence shown here is derived from an EMBL/GenBank/DDBJ whole genome shotgun (WGS) entry which is preliminary data.</text>
</comment>
<keyword evidence="4" id="KW-1185">Reference proteome</keyword>
<evidence type="ECO:0000313" key="4">
    <source>
        <dbReference type="Proteomes" id="UP000324748"/>
    </source>
</evidence>
<dbReference type="AlphaFoldDB" id="A0A5B0MRW6"/>
<proteinExistence type="predicted"/>
<name>A0A5B0MRW6_PUCGR</name>